<comment type="caution">
    <text evidence="1">The sequence shown here is derived from an EMBL/GenBank/DDBJ whole genome shotgun (WGS) entry which is preliminary data.</text>
</comment>
<dbReference type="PANTHER" id="PTHR33332">
    <property type="entry name" value="REVERSE TRANSCRIPTASE DOMAIN-CONTAINING PROTEIN"/>
    <property type="match status" value="1"/>
</dbReference>
<dbReference type="AlphaFoldDB" id="A0ABD1IRK1"/>
<proteinExistence type="predicted"/>
<dbReference type="Proteomes" id="UP001591681">
    <property type="component" value="Unassembled WGS sequence"/>
</dbReference>
<evidence type="ECO:0000313" key="2">
    <source>
        <dbReference type="Proteomes" id="UP001591681"/>
    </source>
</evidence>
<keyword evidence="2" id="KW-1185">Reference proteome</keyword>
<reference evidence="1 2" key="1">
    <citation type="submission" date="2024-09" db="EMBL/GenBank/DDBJ databases">
        <title>A chromosome-level genome assembly of Gray's grenadier anchovy, Coilia grayii.</title>
        <authorList>
            <person name="Fu Z."/>
        </authorList>
    </citation>
    <scope>NUCLEOTIDE SEQUENCE [LARGE SCALE GENOMIC DNA]</scope>
    <source>
        <strain evidence="1">G4</strain>
        <tissue evidence="1">Muscle</tissue>
    </source>
</reference>
<sequence length="217" mass="24380">MSFLHNPPTPVFLSFSVSILDSTLSFSNHISNVCRTAFFHLRNISRLRPALTQHSAEVLVNSLVTSRIDYCNAILSGIPKKLSHRLQLVQNSAARIITCSKSSDHVTPLLLQLHWLPIPQRITFKILLITFKAIHNLAPSYIKDLLQIYSPSRSLRSSNAGLLVQPDILLNTMGARAFSYAAPKLWNSLPSFIRTQDSVSQFKSALKTHLFKLAYEL</sequence>
<evidence type="ECO:0000313" key="1">
    <source>
        <dbReference type="EMBL" id="KAL2077632.1"/>
    </source>
</evidence>
<accession>A0ABD1IRK1</accession>
<name>A0ABD1IRK1_9TELE</name>
<dbReference type="EMBL" id="JBHFQA010000024">
    <property type="protein sequence ID" value="KAL2077632.1"/>
    <property type="molecule type" value="Genomic_DNA"/>
</dbReference>
<protein>
    <recommendedName>
        <fullName evidence="3">Reverse transcriptase</fullName>
    </recommendedName>
</protein>
<evidence type="ECO:0008006" key="3">
    <source>
        <dbReference type="Google" id="ProtNLM"/>
    </source>
</evidence>
<gene>
    <name evidence="1" type="ORF">ACEWY4_027136</name>
</gene>
<organism evidence="1 2">
    <name type="scientific">Coilia grayii</name>
    <name type="common">Gray's grenadier anchovy</name>
    <dbReference type="NCBI Taxonomy" id="363190"/>
    <lineage>
        <taxon>Eukaryota</taxon>
        <taxon>Metazoa</taxon>
        <taxon>Chordata</taxon>
        <taxon>Craniata</taxon>
        <taxon>Vertebrata</taxon>
        <taxon>Euteleostomi</taxon>
        <taxon>Actinopterygii</taxon>
        <taxon>Neopterygii</taxon>
        <taxon>Teleostei</taxon>
        <taxon>Clupei</taxon>
        <taxon>Clupeiformes</taxon>
        <taxon>Clupeoidei</taxon>
        <taxon>Engraulidae</taxon>
        <taxon>Coilinae</taxon>
        <taxon>Coilia</taxon>
    </lineage>
</organism>